<dbReference type="Proteomes" id="UP000004750">
    <property type="component" value="Unassembled WGS sequence"/>
</dbReference>
<organism evidence="1 2">
    <name type="scientific">Cardiobacterium valvarum F0432</name>
    <dbReference type="NCBI Taxonomy" id="797473"/>
    <lineage>
        <taxon>Bacteria</taxon>
        <taxon>Pseudomonadati</taxon>
        <taxon>Pseudomonadota</taxon>
        <taxon>Gammaproteobacteria</taxon>
        <taxon>Cardiobacteriales</taxon>
        <taxon>Cardiobacteriaceae</taxon>
        <taxon>Cardiobacterium</taxon>
    </lineage>
</organism>
<name>G9ZCP4_9GAMM</name>
<sequence length="166" mass="17596">MPTLPRPPPRRAKITLDKRNPAVSLAKQTDYGTIRVNLNWNHAGATPQKSGFHSGLFNKNKGIDLDLGAFIRLQNGAATACRRLATASAALTARRKTAAASASNASTAIFPATATWTAPSVGVSSGRQGGSNGRTNLLAGKGWINRDSGENARSAKRRQYWARQAG</sequence>
<reference evidence="1 2" key="1">
    <citation type="submission" date="2011-08" db="EMBL/GenBank/DDBJ databases">
        <authorList>
            <person name="Weinstock G."/>
            <person name="Sodergren E."/>
            <person name="Clifton S."/>
            <person name="Fulton L."/>
            <person name="Fulton B."/>
            <person name="Courtney L."/>
            <person name="Fronick C."/>
            <person name="Harrison M."/>
            <person name="Strong C."/>
            <person name="Farmer C."/>
            <person name="Delahaunty K."/>
            <person name="Markovic C."/>
            <person name="Hall O."/>
            <person name="Minx P."/>
            <person name="Tomlinson C."/>
            <person name="Mitreva M."/>
            <person name="Hou S."/>
            <person name="Chen J."/>
            <person name="Wollam A."/>
            <person name="Pepin K.H."/>
            <person name="Johnson M."/>
            <person name="Bhonagiri V."/>
            <person name="Zhang X."/>
            <person name="Suruliraj S."/>
            <person name="Warren W."/>
            <person name="Chinwalla A."/>
            <person name="Mardis E.R."/>
            <person name="Wilson R.K."/>
        </authorList>
    </citation>
    <scope>NUCLEOTIDE SEQUENCE [LARGE SCALE GENOMIC DNA]</scope>
    <source>
        <strain evidence="1 2">F0432</strain>
    </source>
</reference>
<accession>G9ZCP4</accession>
<dbReference type="EMBL" id="AGCM01000024">
    <property type="protein sequence ID" value="EHM55710.1"/>
    <property type="molecule type" value="Genomic_DNA"/>
</dbReference>
<dbReference type="HOGENOM" id="CLU_1599751_0_0_6"/>
<dbReference type="AlphaFoldDB" id="G9ZCP4"/>
<proteinExistence type="predicted"/>
<comment type="caution">
    <text evidence="1">The sequence shown here is derived from an EMBL/GenBank/DDBJ whole genome shotgun (WGS) entry which is preliminary data.</text>
</comment>
<gene>
    <name evidence="1" type="ORF">HMPREF9080_00522</name>
</gene>
<protein>
    <submittedName>
        <fullName evidence="1">Uncharacterized protein</fullName>
    </submittedName>
</protein>
<evidence type="ECO:0000313" key="2">
    <source>
        <dbReference type="Proteomes" id="UP000004750"/>
    </source>
</evidence>
<evidence type="ECO:0000313" key="1">
    <source>
        <dbReference type="EMBL" id="EHM55710.1"/>
    </source>
</evidence>
<dbReference type="STRING" id="797473.HMPREF9080_00522"/>